<name>A0A1G2IX21_9BACT</name>
<dbReference type="EMBL" id="MHPJ01000004">
    <property type="protein sequence ID" value="OGZ79379.1"/>
    <property type="molecule type" value="Genomic_DNA"/>
</dbReference>
<feature type="transmembrane region" description="Helical" evidence="2">
    <location>
        <begin position="6"/>
        <end position="23"/>
    </location>
</feature>
<reference evidence="3 4" key="1">
    <citation type="journal article" date="2016" name="Nat. Commun.">
        <title>Thousands of microbial genomes shed light on interconnected biogeochemical processes in an aquifer system.</title>
        <authorList>
            <person name="Anantharaman K."/>
            <person name="Brown C.T."/>
            <person name="Hug L.A."/>
            <person name="Sharon I."/>
            <person name="Castelle C.J."/>
            <person name="Probst A.J."/>
            <person name="Thomas B.C."/>
            <person name="Singh A."/>
            <person name="Wilkins M.J."/>
            <person name="Karaoz U."/>
            <person name="Brodie E.L."/>
            <person name="Williams K.H."/>
            <person name="Hubbard S.S."/>
            <person name="Banfield J.F."/>
        </authorList>
    </citation>
    <scope>NUCLEOTIDE SEQUENCE [LARGE SCALE GENOMIC DNA]</scope>
</reference>
<keyword evidence="2" id="KW-0472">Membrane</keyword>
<evidence type="ECO:0000313" key="4">
    <source>
        <dbReference type="Proteomes" id="UP000178650"/>
    </source>
</evidence>
<evidence type="ECO:0000256" key="2">
    <source>
        <dbReference type="SAM" id="Phobius"/>
    </source>
</evidence>
<accession>A0A1G2IX21</accession>
<keyword evidence="2" id="KW-1133">Transmembrane helix</keyword>
<keyword evidence="2" id="KW-0812">Transmembrane</keyword>
<dbReference type="STRING" id="1802223.A2358_00230"/>
<sequence length="123" mass="13579">MNEKGFIKYIVIIAVILAVVFASQQAFLKENQKTFVYGAMDQGKAYLAKGSEWVTSKIYPKISEEAQKRGEAIKNGVDQEKNKISENIGEKISNYFSGVADSVLHPGTPQNCPTQPTQTQPNP</sequence>
<protein>
    <submittedName>
        <fullName evidence="3">Uncharacterized protein</fullName>
    </submittedName>
</protein>
<organism evidence="3 4">
    <name type="scientific">Candidatus Staskawiczbacteria bacterium RIFOXYB1_FULL_37_44</name>
    <dbReference type="NCBI Taxonomy" id="1802223"/>
    <lineage>
        <taxon>Bacteria</taxon>
        <taxon>Candidatus Staskawicziibacteriota</taxon>
    </lineage>
</organism>
<feature type="region of interest" description="Disordered" evidence="1">
    <location>
        <begin position="103"/>
        <end position="123"/>
    </location>
</feature>
<feature type="compositionally biased region" description="Low complexity" evidence="1">
    <location>
        <begin position="106"/>
        <end position="123"/>
    </location>
</feature>
<dbReference type="Proteomes" id="UP000178650">
    <property type="component" value="Unassembled WGS sequence"/>
</dbReference>
<evidence type="ECO:0000256" key="1">
    <source>
        <dbReference type="SAM" id="MobiDB-lite"/>
    </source>
</evidence>
<dbReference type="AlphaFoldDB" id="A0A1G2IX21"/>
<comment type="caution">
    <text evidence="3">The sequence shown here is derived from an EMBL/GenBank/DDBJ whole genome shotgun (WGS) entry which is preliminary data.</text>
</comment>
<evidence type="ECO:0000313" key="3">
    <source>
        <dbReference type="EMBL" id="OGZ79379.1"/>
    </source>
</evidence>
<proteinExistence type="predicted"/>
<gene>
    <name evidence="3" type="ORF">A2358_00230</name>
</gene>